<organism evidence="1 2">
    <name type="scientific">Rhododendron simsii</name>
    <name type="common">Sims's rhododendron</name>
    <dbReference type="NCBI Taxonomy" id="118357"/>
    <lineage>
        <taxon>Eukaryota</taxon>
        <taxon>Viridiplantae</taxon>
        <taxon>Streptophyta</taxon>
        <taxon>Embryophyta</taxon>
        <taxon>Tracheophyta</taxon>
        <taxon>Spermatophyta</taxon>
        <taxon>Magnoliopsida</taxon>
        <taxon>eudicotyledons</taxon>
        <taxon>Gunneridae</taxon>
        <taxon>Pentapetalae</taxon>
        <taxon>asterids</taxon>
        <taxon>Ericales</taxon>
        <taxon>Ericaceae</taxon>
        <taxon>Ericoideae</taxon>
        <taxon>Rhodoreae</taxon>
        <taxon>Rhododendron</taxon>
    </lineage>
</organism>
<comment type="caution">
    <text evidence="1">The sequence shown here is derived from an EMBL/GenBank/DDBJ whole genome shotgun (WGS) entry which is preliminary data.</text>
</comment>
<evidence type="ECO:0000313" key="2">
    <source>
        <dbReference type="Proteomes" id="UP000626092"/>
    </source>
</evidence>
<keyword evidence="2" id="KW-1185">Reference proteome</keyword>
<evidence type="ECO:0000313" key="1">
    <source>
        <dbReference type="EMBL" id="KAF7123109.1"/>
    </source>
</evidence>
<dbReference type="EMBL" id="WJXA01000012">
    <property type="protein sequence ID" value="KAF7123109.1"/>
    <property type="molecule type" value="Genomic_DNA"/>
</dbReference>
<reference evidence="1" key="1">
    <citation type="submission" date="2019-11" db="EMBL/GenBank/DDBJ databases">
        <authorList>
            <person name="Liu Y."/>
            <person name="Hou J."/>
            <person name="Li T.-Q."/>
            <person name="Guan C.-H."/>
            <person name="Wu X."/>
            <person name="Wu H.-Z."/>
            <person name="Ling F."/>
            <person name="Zhang R."/>
            <person name="Shi X.-G."/>
            <person name="Ren J.-P."/>
            <person name="Chen E.-F."/>
            <person name="Sun J.-M."/>
        </authorList>
    </citation>
    <scope>NUCLEOTIDE SEQUENCE</scope>
    <source>
        <strain evidence="1">Adult_tree_wgs_1</strain>
        <tissue evidence="1">Leaves</tissue>
    </source>
</reference>
<dbReference type="AlphaFoldDB" id="A0A834L7Z6"/>
<dbReference type="Proteomes" id="UP000626092">
    <property type="component" value="Unassembled WGS sequence"/>
</dbReference>
<proteinExistence type="predicted"/>
<accession>A0A834L7Z6</accession>
<name>A0A834L7Z6_RHOSS</name>
<protein>
    <submittedName>
        <fullName evidence="1">Uncharacterized protein</fullName>
    </submittedName>
</protein>
<gene>
    <name evidence="1" type="ORF">RHSIM_Rhsim12G0053600</name>
</gene>
<sequence>MQCTRKVSATCKELGHPNLLAKVQATVDNRWGVEQVEETAIAHWNEIRQTAPEKDNEVRISSHRTVTAVALPGTLKLNMDNSWYESKGKGAFGVGLKIGEANGSWVTVTSSHTPQVYKLKSGPTIVA</sequence>